<dbReference type="InterPro" id="IPR004143">
    <property type="entry name" value="BPL_LPL_catalytic"/>
</dbReference>
<keyword evidence="2" id="KW-0092">Biotin</keyword>
<dbReference type="EC" id="6.3.4.15" evidence="3"/>
<dbReference type="EMBL" id="CP006644">
    <property type="protein sequence ID" value="AHE56357.1"/>
    <property type="molecule type" value="Genomic_DNA"/>
</dbReference>
<dbReference type="InterPro" id="IPR003142">
    <property type="entry name" value="BPL_C"/>
</dbReference>
<keyword evidence="7" id="KW-1185">Reference proteome</keyword>
<evidence type="ECO:0000256" key="1">
    <source>
        <dbReference type="ARBA" id="ARBA00022598"/>
    </source>
</evidence>
<sequence>MITLIDTVESTASTNHDMVIRAADGAPEGHWLRAVTQTAGRGRLGRDWASPPGNLYASTVVRPLAGDPTAATLAMVAAVALDDAVAVWLPGRVMLKWPNDLLIDGAKLSGILLERSGNAVIVGIGVNLAHHPEGLGRAVTSIAAIGGVAPDPAIFLETLAESFARWLGRWRGEGLAPVRDRWLQRAHPIGTALSARLPGSIVHDGLFEGLDAEGALRLRLRDGRVETIHAADIFML</sequence>
<proteinExistence type="predicted"/>
<name>W0AIG8_9SPHN</name>
<evidence type="ECO:0000313" key="6">
    <source>
        <dbReference type="EMBL" id="AHE56357.1"/>
    </source>
</evidence>
<evidence type="ECO:0000259" key="5">
    <source>
        <dbReference type="PROSITE" id="PS51733"/>
    </source>
</evidence>
<evidence type="ECO:0000313" key="7">
    <source>
        <dbReference type="Proteomes" id="UP000018851"/>
    </source>
</evidence>
<dbReference type="AlphaFoldDB" id="W0AIG8"/>
<organism evidence="6 7">
    <name type="scientific">Sphingomonas sanxanigenens DSM 19645 = NX02</name>
    <dbReference type="NCBI Taxonomy" id="1123269"/>
    <lineage>
        <taxon>Bacteria</taxon>
        <taxon>Pseudomonadati</taxon>
        <taxon>Pseudomonadota</taxon>
        <taxon>Alphaproteobacteria</taxon>
        <taxon>Sphingomonadales</taxon>
        <taxon>Sphingomonadaceae</taxon>
        <taxon>Sphingomonas</taxon>
    </lineage>
</organism>
<dbReference type="Proteomes" id="UP000018851">
    <property type="component" value="Chromosome"/>
</dbReference>
<dbReference type="GO" id="GO:0005737">
    <property type="term" value="C:cytoplasm"/>
    <property type="evidence" value="ECO:0007669"/>
    <property type="project" value="TreeGrafter"/>
</dbReference>
<dbReference type="PANTHER" id="PTHR12835">
    <property type="entry name" value="BIOTIN PROTEIN LIGASE"/>
    <property type="match status" value="1"/>
</dbReference>
<reference evidence="6 7" key="1">
    <citation type="submission" date="2013-07" db="EMBL/GenBank/DDBJ databases">
        <title>Completed genome of Sphingomonas sanxanigenens NX02.</title>
        <authorList>
            <person name="Ma T."/>
            <person name="Huang H."/>
            <person name="Wu M."/>
            <person name="Li X."/>
            <person name="Li G."/>
        </authorList>
    </citation>
    <scope>NUCLEOTIDE SEQUENCE [LARGE SCALE GENOMIC DNA]</scope>
    <source>
        <strain evidence="6 7">NX02</strain>
    </source>
</reference>
<dbReference type="PROSITE" id="PS51733">
    <property type="entry name" value="BPL_LPL_CATALYTIC"/>
    <property type="match status" value="1"/>
</dbReference>
<dbReference type="eggNOG" id="COG0340">
    <property type="taxonomic scope" value="Bacteria"/>
</dbReference>
<dbReference type="STRING" id="1123269.NX02_23725"/>
<dbReference type="PANTHER" id="PTHR12835:SF5">
    <property type="entry name" value="BIOTIN--PROTEIN LIGASE"/>
    <property type="match status" value="1"/>
</dbReference>
<gene>
    <name evidence="6" type="ORF">NX02_23725</name>
</gene>
<feature type="domain" description="BPL/LPL catalytic" evidence="5">
    <location>
        <begin position="1"/>
        <end position="171"/>
    </location>
</feature>
<dbReference type="Pfam" id="PF02237">
    <property type="entry name" value="BPL_C"/>
    <property type="match status" value="1"/>
</dbReference>
<evidence type="ECO:0000256" key="4">
    <source>
        <dbReference type="ARBA" id="ARBA00047846"/>
    </source>
</evidence>
<dbReference type="Pfam" id="PF03099">
    <property type="entry name" value="BPL_LplA_LipB"/>
    <property type="match status" value="1"/>
</dbReference>
<dbReference type="InterPro" id="IPR045864">
    <property type="entry name" value="aa-tRNA-synth_II/BPL/LPL"/>
</dbReference>
<evidence type="ECO:0000256" key="3">
    <source>
        <dbReference type="ARBA" id="ARBA00024227"/>
    </source>
</evidence>
<protein>
    <recommendedName>
        <fullName evidence="3">biotin--[biotin carboxyl-carrier protein] ligase</fullName>
        <ecNumber evidence="3">6.3.4.15</ecNumber>
    </recommendedName>
</protein>
<dbReference type="GO" id="GO:0004077">
    <property type="term" value="F:biotin--[biotin carboxyl-carrier protein] ligase activity"/>
    <property type="evidence" value="ECO:0007669"/>
    <property type="project" value="UniProtKB-EC"/>
</dbReference>
<dbReference type="CDD" id="cd16442">
    <property type="entry name" value="BPL"/>
    <property type="match status" value="1"/>
</dbReference>
<keyword evidence="1" id="KW-0436">Ligase</keyword>
<accession>W0AIG8</accession>
<dbReference type="PATRIC" id="fig|1123269.5.peg.4645"/>
<evidence type="ECO:0000256" key="2">
    <source>
        <dbReference type="ARBA" id="ARBA00023267"/>
    </source>
</evidence>
<dbReference type="KEGG" id="ssan:NX02_23725"/>
<dbReference type="HOGENOM" id="CLU_051096_3_0_5"/>
<dbReference type="SUPFAM" id="SSF55681">
    <property type="entry name" value="Class II aaRS and biotin synthetases"/>
    <property type="match status" value="1"/>
</dbReference>
<dbReference type="Gene3D" id="3.30.930.10">
    <property type="entry name" value="Bira Bifunctional Protein, Domain 2"/>
    <property type="match status" value="1"/>
</dbReference>
<dbReference type="NCBIfam" id="TIGR00121">
    <property type="entry name" value="birA_ligase"/>
    <property type="match status" value="1"/>
</dbReference>
<comment type="catalytic activity">
    <reaction evidence="4">
        <text>biotin + L-lysyl-[protein] + ATP = N(6)-biotinyl-L-lysyl-[protein] + AMP + diphosphate + H(+)</text>
        <dbReference type="Rhea" id="RHEA:11756"/>
        <dbReference type="Rhea" id="RHEA-COMP:9752"/>
        <dbReference type="Rhea" id="RHEA-COMP:10505"/>
        <dbReference type="ChEBI" id="CHEBI:15378"/>
        <dbReference type="ChEBI" id="CHEBI:29969"/>
        <dbReference type="ChEBI" id="CHEBI:30616"/>
        <dbReference type="ChEBI" id="CHEBI:33019"/>
        <dbReference type="ChEBI" id="CHEBI:57586"/>
        <dbReference type="ChEBI" id="CHEBI:83144"/>
        <dbReference type="ChEBI" id="CHEBI:456215"/>
        <dbReference type="EC" id="6.3.4.15"/>
    </reaction>
</comment>
<dbReference type="RefSeq" id="WP_211258246.1">
    <property type="nucleotide sequence ID" value="NZ_CP006644.1"/>
</dbReference>
<dbReference type="InterPro" id="IPR004408">
    <property type="entry name" value="Biotin_CoA_COase_ligase"/>
</dbReference>